<gene>
    <name evidence="1" type="primary">abhd17c</name>
    <name evidence="1" type="ORF">T01_10719</name>
</gene>
<dbReference type="EMBL" id="JYDH01000003">
    <property type="protein sequence ID" value="KRY42729.1"/>
    <property type="molecule type" value="Genomic_DNA"/>
</dbReference>
<organism evidence="1 2">
    <name type="scientific">Trichinella spiralis</name>
    <name type="common">Trichina worm</name>
    <dbReference type="NCBI Taxonomy" id="6334"/>
    <lineage>
        <taxon>Eukaryota</taxon>
        <taxon>Metazoa</taxon>
        <taxon>Ecdysozoa</taxon>
        <taxon>Nematoda</taxon>
        <taxon>Enoplea</taxon>
        <taxon>Dorylaimia</taxon>
        <taxon>Trichinellida</taxon>
        <taxon>Trichinellidae</taxon>
        <taxon>Trichinella</taxon>
    </lineage>
</organism>
<dbReference type="OrthoDB" id="446723at2759"/>
<dbReference type="AlphaFoldDB" id="A0A0V1C061"/>
<dbReference type="PANTHER" id="PTHR12277:SF81">
    <property type="entry name" value="PROTEIN ABHD13"/>
    <property type="match status" value="1"/>
</dbReference>
<dbReference type="Gene3D" id="3.40.50.1820">
    <property type="entry name" value="alpha/beta hydrolase"/>
    <property type="match status" value="1"/>
</dbReference>
<keyword evidence="2" id="KW-1185">Reference proteome</keyword>
<dbReference type="InterPro" id="IPR029058">
    <property type="entry name" value="AB_hydrolase_fold"/>
</dbReference>
<proteinExistence type="predicted"/>
<name>A0A0V1C061_TRISP</name>
<reference evidence="1 2" key="1">
    <citation type="submission" date="2015-01" db="EMBL/GenBank/DDBJ databases">
        <title>Evolution of Trichinella species and genotypes.</title>
        <authorList>
            <person name="Korhonen P.K."/>
            <person name="Edoardo P."/>
            <person name="Giuseppe L.R."/>
            <person name="Gasser R.B."/>
        </authorList>
    </citation>
    <scope>NUCLEOTIDE SEQUENCE [LARGE SCALE GENOMIC DNA]</scope>
    <source>
        <strain evidence="1">ISS3</strain>
    </source>
</reference>
<dbReference type="Proteomes" id="UP000054776">
    <property type="component" value="Unassembled WGS sequence"/>
</dbReference>
<dbReference type="PANTHER" id="PTHR12277">
    <property type="entry name" value="ALPHA/BETA HYDROLASE DOMAIN-CONTAINING PROTEIN"/>
    <property type="match status" value="1"/>
</dbReference>
<evidence type="ECO:0000313" key="1">
    <source>
        <dbReference type="EMBL" id="KRY42729.1"/>
    </source>
</evidence>
<dbReference type="GO" id="GO:0016787">
    <property type="term" value="F:hydrolase activity"/>
    <property type="evidence" value="ECO:0007669"/>
    <property type="project" value="UniProtKB-KW"/>
</dbReference>
<dbReference type="InParanoid" id="A0A0V1C061"/>
<accession>A0A0V1C061</accession>
<dbReference type="SUPFAM" id="SSF53474">
    <property type="entry name" value="alpha/beta-Hydrolases"/>
    <property type="match status" value="1"/>
</dbReference>
<comment type="caution">
    <text evidence="1">The sequence shown here is derived from an EMBL/GenBank/DDBJ whole genome shotgun (WGS) entry which is preliminary data.</text>
</comment>
<keyword evidence="1" id="KW-0378">Hydrolase</keyword>
<protein>
    <submittedName>
        <fullName evidence="1">Alpha/beta hydrolase domain-containing protein 17C</fullName>
    </submittedName>
</protein>
<sequence length="246" mass="28190">MVWFEEFLAQLHCICPPFLNIAIRKIAYKMNICPALMKFWTLDGFDPNKILSQSVCYFLKEETDVACVHVKNPLQQPSQRDNVVDLENLCTYVGLLSSTLYKIADILSLDVISYDYPSYGFSTGKLSEKHHYRSIQLVYNFMSNKLGIDDQRIIIWGQSLGTVPSVQFLPTGELISKIQKVHHQTLIVHFGKDDIRALKHVVKLSERYPRSRSVKAVVTGSIWLCGHYFLSQQDGSLPPLNPRRLK</sequence>
<evidence type="ECO:0000313" key="2">
    <source>
        <dbReference type="Proteomes" id="UP000054776"/>
    </source>
</evidence>